<name>A0A2A8XVV4_BACCE</name>
<gene>
    <name evidence="1" type="ORF">CN290_28560</name>
</gene>
<comment type="caution">
    <text evidence="1">The sequence shown here is derived from an EMBL/GenBank/DDBJ whole genome shotgun (WGS) entry which is preliminary data.</text>
</comment>
<protein>
    <submittedName>
        <fullName evidence="1">ArpU family transcriptional regulator</fullName>
    </submittedName>
</protein>
<dbReference type="AlphaFoldDB" id="A0A2A8XVV4"/>
<reference evidence="1 2" key="1">
    <citation type="submission" date="2017-09" db="EMBL/GenBank/DDBJ databases">
        <title>Large-scale bioinformatics analysis of Bacillus genomes uncovers conserved roles of natural products in bacterial physiology.</title>
        <authorList>
            <consortium name="Agbiome Team Llc"/>
            <person name="Bleich R.M."/>
            <person name="Grubbs K.J."/>
            <person name="Santa Maria K.C."/>
            <person name="Allen S.E."/>
            <person name="Farag S."/>
            <person name="Shank E.A."/>
            <person name="Bowers A."/>
        </authorList>
    </citation>
    <scope>NUCLEOTIDE SEQUENCE [LARGE SCALE GENOMIC DNA]</scope>
    <source>
        <strain evidence="1 2">AFS025165</strain>
    </source>
</reference>
<dbReference type="NCBIfam" id="TIGR01637">
    <property type="entry name" value="phage_arpU"/>
    <property type="match status" value="1"/>
</dbReference>
<proteinExistence type="predicted"/>
<dbReference type="RefSeq" id="WP_098289253.1">
    <property type="nucleotide sequence ID" value="NZ_NTQT01000045.1"/>
</dbReference>
<evidence type="ECO:0000313" key="1">
    <source>
        <dbReference type="EMBL" id="PFC69932.1"/>
    </source>
</evidence>
<dbReference type="EMBL" id="NTQT01000045">
    <property type="protein sequence ID" value="PFC69932.1"/>
    <property type="molecule type" value="Genomic_DNA"/>
</dbReference>
<dbReference type="Proteomes" id="UP000220226">
    <property type="component" value="Unassembled WGS sequence"/>
</dbReference>
<organism evidence="1 2">
    <name type="scientific">Bacillus cereus</name>
    <dbReference type="NCBI Taxonomy" id="1396"/>
    <lineage>
        <taxon>Bacteria</taxon>
        <taxon>Bacillati</taxon>
        <taxon>Bacillota</taxon>
        <taxon>Bacilli</taxon>
        <taxon>Bacillales</taxon>
        <taxon>Bacillaceae</taxon>
        <taxon>Bacillus</taxon>
        <taxon>Bacillus cereus group</taxon>
    </lineage>
</organism>
<evidence type="ECO:0000313" key="2">
    <source>
        <dbReference type="Proteomes" id="UP000220226"/>
    </source>
</evidence>
<accession>A0A2A8XVV4</accession>
<dbReference type="InterPro" id="IPR006524">
    <property type="entry name" value="ArpU-like"/>
</dbReference>
<sequence length="125" mass="14885">MNQLSFFEDIDEKEMRRLVVKELKNYKALCVRMKNQEEQAQAGGIVLFPKMKGDDKNHEIRFKQIERTLQNALDKDQRQIIELKYLGNEKVKDSYVYNELMMKRDNFYENKKIAIRLIAIALGII</sequence>